<evidence type="ECO:0000313" key="2">
    <source>
        <dbReference type="Proteomes" id="UP000789901"/>
    </source>
</evidence>
<organism evidence="1 2">
    <name type="scientific">Gigaspora margarita</name>
    <dbReference type="NCBI Taxonomy" id="4874"/>
    <lineage>
        <taxon>Eukaryota</taxon>
        <taxon>Fungi</taxon>
        <taxon>Fungi incertae sedis</taxon>
        <taxon>Mucoromycota</taxon>
        <taxon>Glomeromycotina</taxon>
        <taxon>Glomeromycetes</taxon>
        <taxon>Diversisporales</taxon>
        <taxon>Gigasporaceae</taxon>
        <taxon>Gigaspora</taxon>
    </lineage>
</organism>
<dbReference type="EMBL" id="CAJVQB010012937">
    <property type="protein sequence ID" value="CAG8758930.1"/>
    <property type="molecule type" value="Genomic_DNA"/>
</dbReference>
<gene>
    <name evidence="1" type="ORF">GMARGA_LOCUS17245</name>
</gene>
<feature type="non-terminal residue" evidence="1">
    <location>
        <position position="1"/>
    </location>
</feature>
<dbReference type="Proteomes" id="UP000789901">
    <property type="component" value="Unassembled WGS sequence"/>
</dbReference>
<proteinExistence type="predicted"/>
<sequence>LKENKGQKCRLKETNNSLATKIKKLFQVLSTKTELYKRKPNIYTDPNSILCTDQEAEPLDYLTCYIALEPILLELRHSNKSSLSISQEKN</sequence>
<evidence type="ECO:0000313" key="1">
    <source>
        <dbReference type="EMBL" id="CAG8758930.1"/>
    </source>
</evidence>
<protein>
    <submittedName>
        <fullName evidence="1">43817_t:CDS:1</fullName>
    </submittedName>
</protein>
<comment type="caution">
    <text evidence="1">The sequence shown here is derived from an EMBL/GenBank/DDBJ whole genome shotgun (WGS) entry which is preliminary data.</text>
</comment>
<reference evidence="1 2" key="1">
    <citation type="submission" date="2021-06" db="EMBL/GenBank/DDBJ databases">
        <authorList>
            <person name="Kallberg Y."/>
            <person name="Tangrot J."/>
            <person name="Rosling A."/>
        </authorList>
    </citation>
    <scope>NUCLEOTIDE SEQUENCE [LARGE SCALE GENOMIC DNA]</scope>
    <source>
        <strain evidence="1 2">120-4 pot B 10/14</strain>
    </source>
</reference>
<accession>A0ABN7VDF0</accession>
<keyword evidence="2" id="KW-1185">Reference proteome</keyword>
<name>A0ABN7VDF0_GIGMA</name>